<evidence type="ECO:0000256" key="1">
    <source>
        <dbReference type="SAM" id="Phobius"/>
    </source>
</evidence>
<dbReference type="AlphaFoldDB" id="A0A4Y9YIQ7"/>
<feature type="domain" description="DUF6534" evidence="3">
    <location>
        <begin position="91"/>
        <end position="171"/>
    </location>
</feature>
<dbReference type="EMBL" id="SEOQ01000471">
    <property type="protein sequence ID" value="TFY62265.1"/>
    <property type="molecule type" value="Genomic_DNA"/>
</dbReference>
<feature type="transmembrane region" description="Helical" evidence="1">
    <location>
        <begin position="116"/>
        <end position="140"/>
    </location>
</feature>
<keyword evidence="5" id="KW-1185">Reference proteome</keyword>
<feature type="transmembrane region" description="Helical" evidence="1">
    <location>
        <begin position="82"/>
        <end position="104"/>
    </location>
</feature>
<reference evidence="4 5" key="1">
    <citation type="submission" date="2019-02" db="EMBL/GenBank/DDBJ databases">
        <title>Genome sequencing of the rare red list fungi Dentipellis fragilis.</title>
        <authorList>
            <person name="Buettner E."/>
            <person name="Kellner H."/>
        </authorList>
    </citation>
    <scope>NUCLEOTIDE SEQUENCE [LARGE SCALE GENOMIC DNA]</scope>
    <source>
        <strain evidence="4 5">DSM 105465</strain>
    </source>
</reference>
<evidence type="ECO:0000259" key="3">
    <source>
        <dbReference type="Pfam" id="PF20152"/>
    </source>
</evidence>
<feature type="chain" id="PRO_5021391700" description="DUF6534 domain-containing protein" evidence="2">
    <location>
        <begin position="16"/>
        <end position="171"/>
    </location>
</feature>
<keyword evidence="1" id="KW-0472">Membrane</keyword>
<comment type="caution">
    <text evidence="4">The sequence shown here is derived from an EMBL/GenBank/DDBJ whole genome shotgun (WGS) entry which is preliminary data.</text>
</comment>
<organism evidence="4 5">
    <name type="scientific">Dentipellis fragilis</name>
    <dbReference type="NCBI Taxonomy" id="205917"/>
    <lineage>
        <taxon>Eukaryota</taxon>
        <taxon>Fungi</taxon>
        <taxon>Dikarya</taxon>
        <taxon>Basidiomycota</taxon>
        <taxon>Agaricomycotina</taxon>
        <taxon>Agaricomycetes</taxon>
        <taxon>Russulales</taxon>
        <taxon>Hericiaceae</taxon>
        <taxon>Dentipellis</taxon>
    </lineage>
</organism>
<protein>
    <recommendedName>
        <fullName evidence="3">DUF6534 domain-containing protein</fullName>
    </recommendedName>
</protein>
<evidence type="ECO:0000313" key="5">
    <source>
        <dbReference type="Proteomes" id="UP000298327"/>
    </source>
</evidence>
<feature type="signal peptide" evidence="2">
    <location>
        <begin position="1"/>
        <end position="15"/>
    </location>
</feature>
<feature type="transmembrane region" description="Helical" evidence="1">
    <location>
        <begin position="146"/>
        <end position="166"/>
    </location>
</feature>
<proteinExistence type="predicted"/>
<dbReference type="OrthoDB" id="2971182at2759"/>
<name>A0A4Y9YIQ7_9AGAM</name>
<evidence type="ECO:0000313" key="4">
    <source>
        <dbReference type="EMBL" id="TFY62265.1"/>
    </source>
</evidence>
<keyword evidence="1" id="KW-1133">Transmembrane helix</keyword>
<dbReference type="InterPro" id="IPR045339">
    <property type="entry name" value="DUF6534"/>
</dbReference>
<evidence type="ECO:0000256" key="2">
    <source>
        <dbReference type="SAM" id="SignalP"/>
    </source>
</evidence>
<sequence>MGFFLASSWTLVCWQQSVMPLLKDTIDLMKLLLDEDMEIEQRQSDSYWDNNSFEHATSAGFYLAVKLDKLPALLDISDTSDAVYLVVESMCAADCSIAMMILLWNMHTSMKKSTTLINTLIIFLLTSGLITSIFAIAILITFATQQIFICIGLYFMFNKFYINSLLTTFNN</sequence>
<keyword evidence="1" id="KW-0812">Transmembrane</keyword>
<accession>A0A4Y9YIQ7</accession>
<keyword evidence="2" id="KW-0732">Signal</keyword>
<gene>
    <name evidence="4" type="ORF">EVG20_g6763</name>
</gene>
<dbReference type="Pfam" id="PF20152">
    <property type="entry name" value="DUF6534"/>
    <property type="match status" value="1"/>
</dbReference>
<dbReference type="Proteomes" id="UP000298327">
    <property type="component" value="Unassembled WGS sequence"/>
</dbReference>